<keyword evidence="8" id="KW-1185">Reference proteome</keyword>
<dbReference type="Pfam" id="PF01810">
    <property type="entry name" value="LysE"/>
    <property type="match status" value="1"/>
</dbReference>
<accession>A0A366E8R8</accession>
<dbReference type="EMBL" id="QNRH01000002">
    <property type="protein sequence ID" value="RBO97864.1"/>
    <property type="molecule type" value="Genomic_DNA"/>
</dbReference>
<evidence type="ECO:0000256" key="5">
    <source>
        <dbReference type="ARBA" id="ARBA00023136"/>
    </source>
</evidence>
<evidence type="ECO:0000256" key="2">
    <source>
        <dbReference type="ARBA" id="ARBA00022475"/>
    </source>
</evidence>
<feature type="transmembrane region" description="Helical" evidence="6">
    <location>
        <begin position="125"/>
        <end position="150"/>
    </location>
</feature>
<dbReference type="PANTHER" id="PTHR30086">
    <property type="entry name" value="ARGININE EXPORTER PROTEIN ARGO"/>
    <property type="match status" value="1"/>
</dbReference>
<protein>
    <submittedName>
        <fullName evidence="7">RhtB (Resistance to homoserine/threonine) family protein</fullName>
    </submittedName>
</protein>
<evidence type="ECO:0000256" key="1">
    <source>
        <dbReference type="ARBA" id="ARBA00004651"/>
    </source>
</evidence>
<evidence type="ECO:0000256" key="6">
    <source>
        <dbReference type="SAM" id="Phobius"/>
    </source>
</evidence>
<dbReference type="AlphaFoldDB" id="A0A366E8R8"/>
<proteinExistence type="predicted"/>
<dbReference type="GO" id="GO:0005886">
    <property type="term" value="C:plasma membrane"/>
    <property type="evidence" value="ECO:0007669"/>
    <property type="project" value="UniProtKB-SubCell"/>
</dbReference>
<dbReference type="PANTHER" id="PTHR30086:SF21">
    <property type="entry name" value="TRANSPORT PROTEIN"/>
    <property type="match status" value="1"/>
</dbReference>
<keyword evidence="3 6" id="KW-0812">Transmembrane</keyword>
<feature type="transmembrane region" description="Helical" evidence="6">
    <location>
        <begin position="191"/>
        <end position="211"/>
    </location>
</feature>
<dbReference type="GO" id="GO:0015171">
    <property type="term" value="F:amino acid transmembrane transporter activity"/>
    <property type="evidence" value="ECO:0007669"/>
    <property type="project" value="TreeGrafter"/>
</dbReference>
<feature type="transmembrane region" description="Helical" evidence="6">
    <location>
        <begin position="6"/>
        <end position="29"/>
    </location>
</feature>
<comment type="caution">
    <text evidence="7">The sequence shown here is derived from an EMBL/GenBank/DDBJ whole genome shotgun (WGS) entry which is preliminary data.</text>
</comment>
<evidence type="ECO:0000313" key="8">
    <source>
        <dbReference type="Proteomes" id="UP000252893"/>
    </source>
</evidence>
<name>A0A366E8R8_9HYPH</name>
<organism evidence="7 8">
    <name type="scientific">Pseudochrobactrum asaccharolyticum</name>
    <dbReference type="NCBI Taxonomy" id="354351"/>
    <lineage>
        <taxon>Bacteria</taxon>
        <taxon>Pseudomonadati</taxon>
        <taxon>Pseudomonadota</taxon>
        <taxon>Alphaproteobacteria</taxon>
        <taxon>Hyphomicrobiales</taxon>
        <taxon>Brucellaceae</taxon>
        <taxon>Pseudochrobactrum</taxon>
    </lineage>
</organism>
<feature type="transmembrane region" description="Helical" evidence="6">
    <location>
        <begin position="71"/>
        <end position="89"/>
    </location>
</feature>
<keyword evidence="2" id="KW-1003">Cell membrane</keyword>
<keyword evidence="4 6" id="KW-1133">Transmembrane helix</keyword>
<feature type="transmembrane region" description="Helical" evidence="6">
    <location>
        <begin position="162"/>
        <end position="184"/>
    </location>
</feature>
<dbReference type="PIRSF" id="PIRSF006324">
    <property type="entry name" value="LeuE"/>
    <property type="match status" value="1"/>
</dbReference>
<sequence>MQYVIEFTGLMAVFVILLVAPGADFALIVRQSIVHGRRAAFITSLGIGASLMFHISYTILGIGLIVSQSLFLFSLIKWAGAAYLFYLGIKALREKPLNAADAEKIIQTDGEAAKPQQMAISAKRCFTMGFITNALNPKAVLFFLSLFSSLVSHETPAAIQGIYGLLIAIVVIGWFAIVTLFFTLEPVRKRFFALGAWFNRVTGMVFIGLGIKLASQQAH</sequence>
<keyword evidence="5 6" id="KW-0472">Membrane</keyword>
<dbReference type="OrthoDB" id="9807053at2"/>
<dbReference type="InterPro" id="IPR001123">
    <property type="entry name" value="LeuE-type"/>
</dbReference>
<dbReference type="RefSeq" id="WP_113943999.1">
    <property type="nucleotide sequence ID" value="NZ_JBHEEG010000002.1"/>
</dbReference>
<dbReference type="Proteomes" id="UP000252893">
    <property type="component" value="Unassembled WGS sequence"/>
</dbReference>
<gene>
    <name evidence="7" type="ORF">DFR47_102655</name>
</gene>
<evidence type="ECO:0000313" key="7">
    <source>
        <dbReference type="EMBL" id="RBO97864.1"/>
    </source>
</evidence>
<feature type="transmembrane region" description="Helical" evidence="6">
    <location>
        <begin position="41"/>
        <end position="65"/>
    </location>
</feature>
<evidence type="ECO:0000256" key="3">
    <source>
        <dbReference type="ARBA" id="ARBA00022692"/>
    </source>
</evidence>
<evidence type="ECO:0000256" key="4">
    <source>
        <dbReference type="ARBA" id="ARBA00022989"/>
    </source>
</evidence>
<reference evidence="7 8" key="1">
    <citation type="submission" date="2018-06" db="EMBL/GenBank/DDBJ databases">
        <title>Genomic Encyclopedia of Type Strains, Phase IV (KMG-IV): sequencing the most valuable type-strain genomes for metagenomic binning, comparative biology and taxonomic classification.</title>
        <authorList>
            <person name="Goeker M."/>
        </authorList>
    </citation>
    <scope>NUCLEOTIDE SEQUENCE [LARGE SCALE GENOMIC DNA]</scope>
    <source>
        <strain evidence="7 8">DSM 25619</strain>
    </source>
</reference>
<comment type="subcellular location">
    <subcellularLocation>
        <location evidence="1">Cell membrane</location>
        <topology evidence="1">Multi-pass membrane protein</topology>
    </subcellularLocation>
</comment>